<organism evidence="4 5">
    <name type="scientific">Laceyella putida</name>
    <dbReference type="NCBI Taxonomy" id="110101"/>
    <lineage>
        <taxon>Bacteria</taxon>
        <taxon>Bacillati</taxon>
        <taxon>Bacillota</taxon>
        <taxon>Bacilli</taxon>
        <taxon>Bacillales</taxon>
        <taxon>Thermoactinomycetaceae</taxon>
        <taxon>Laceyella</taxon>
    </lineage>
</organism>
<dbReference type="InterPro" id="IPR016181">
    <property type="entry name" value="Acyl_CoA_acyltransferase"/>
</dbReference>
<keyword evidence="5" id="KW-1185">Reference proteome</keyword>
<feature type="domain" description="N-acetyltransferase" evidence="3">
    <location>
        <begin position="1"/>
        <end position="148"/>
    </location>
</feature>
<dbReference type="RefSeq" id="WP_379864013.1">
    <property type="nucleotide sequence ID" value="NZ_JBHTBW010000017.1"/>
</dbReference>
<name>A0ABW2RIG1_9BACL</name>
<reference evidence="5" key="1">
    <citation type="journal article" date="2019" name="Int. J. Syst. Evol. Microbiol.">
        <title>The Global Catalogue of Microorganisms (GCM) 10K type strain sequencing project: providing services to taxonomists for standard genome sequencing and annotation.</title>
        <authorList>
            <consortium name="The Broad Institute Genomics Platform"/>
            <consortium name="The Broad Institute Genome Sequencing Center for Infectious Disease"/>
            <person name="Wu L."/>
            <person name="Ma J."/>
        </authorList>
    </citation>
    <scope>NUCLEOTIDE SEQUENCE [LARGE SCALE GENOMIC DNA]</scope>
    <source>
        <strain evidence="5">CGMCC 1.12942</strain>
    </source>
</reference>
<evidence type="ECO:0000256" key="2">
    <source>
        <dbReference type="ARBA" id="ARBA00023315"/>
    </source>
</evidence>
<sequence length="148" mass="17014">MRLRSFQLADAHDVSQIWQMTASHEQEKETLQVLAEQLGFDRDLVIVAEAPDKRVVGAIVGTMDGHTGFFYCLAVHPEYQKRKVGTMLVRELEQRFLQKGVKRIWITVDEGTEKLFPFYQYLGYTNSCSTRLEKELYSVSSGPHERTG</sequence>
<proteinExistence type="predicted"/>
<dbReference type="SUPFAM" id="SSF55729">
    <property type="entry name" value="Acyl-CoA N-acyltransferases (Nat)"/>
    <property type="match status" value="1"/>
</dbReference>
<dbReference type="Pfam" id="PF00583">
    <property type="entry name" value="Acetyltransf_1"/>
    <property type="match status" value="1"/>
</dbReference>
<dbReference type="CDD" id="cd04301">
    <property type="entry name" value="NAT_SF"/>
    <property type="match status" value="1"/>
</dbReference>
<evidence type="ECO:0000256" key="1">
    <source>
        <dbReference type="ARBA" id="ARBA00022679"/>
    </source>
</evidence>
<dbReference type="InterPro" id="IPR000182">
    <property type="entry name" value="GNAT_dom"/>
</dbReference>
<evidence type="ECO:0000313" key="5">
    <source>
        <dbReference type="Proteomes" id="UP001596500"/>
    </source>
</evidence>
<dbReference type="Gene3D" id="3.40.630.30">
    <property type="match status" value="1"/>
</dbReference>
<evidence type="ECO:0000259" key="3">
    <source>
        <dbReference type="PROSITE" id="PS51186"/>
    </source>
</evidence>
<dbReference type="PANTHER" id="PTHR43072">
    <property type="entry name" value="N-ACETYLTRANSFERASE"/>
    <property type="match status" value="1"/>
</dbReference>
<dbReference type="Proteomes" id="UP001596500">
    <property type="component" value="Unassembled WGS sequence"/>
</dbReference>
<dbReference type="PANTHER" id="PTHR43072:SF51">
    <property type="entry name" value="ABC SUPERFAMILY TRANSPORT PROTEIN"/>
    <property type="match status" value="1"/>
</dbReference>
<gene>
    <name evidence="4" type="ORF">ACFQNG_06155</name>
</gene>
<dbReference type="EMBL" id="JBHTBW010000017">
    <property type="protein sequence ID" value="MFC7440730.1"/>
    <property type="molecule type" value="Genomic_DNA"/>
</dbReference>
<keyword evidence="1 4" id="KW-0808">Transferase</keyword>
<dbReference type="PROSITE" id="PS51186">
    <property type="entry name" value="GNAT"/>
    <property type="match status" value="1"/>
</dbReference>
<evidence type="ECO:0000313" key="4">
    <source>
        <dbReference type="EMBL" id="MFC7440730.1"/>
    </source>
</evidence>
<dbReference type="EC" id="2.3.1.-" evidence="4"/>
<accession>A0ABW2RIG1</accession>
<comment type="caution">
    <text evidence="4">The sequence shown here is derived from an EMBL/GenBank/DDBJ whole genome shotgun (WGS) entry which is preliminary data.</text>
</comment>
<keyword evidence="2 4" id="KW-0012">Acyltransferase</keyword>
<protein>
    <submittedName>
        <fullName evidence="4">GNAT family N-acetyltransferase</fullName>
        <ecNumber evidence="4">2.3.1.-</ecNumber>
    </submittedName>
</protein>
<dbReference type="GO" id="GO:0016746">
    <property type="term" value="F:acyltransferase activity"/>
    <property type="evidence" value="ECO:0007669"/>
    <property type="project" value="UniProtKB-KW"/>
</dbReference>